<dbReference type="InterPro" id="IPR019171">
    <property type="entry name" value="MIX23"/>
</dbReference>
<evidence type="ECO:0000313" key="4">
    <source>
        <dbReference type="EMBL" id="OWF50940.1"/>
    </source>
</evidence>
<evidence type="ECO:0000256" key="3">
    <source>
        <dbReference type="ARBA" id="ARBA00030733"/>
    </source>
</evidence>
<dbReference type="PANTHER" id="PTHR31905:SF2">
    <property type="entry name" value="PROTEIN MIX23"/>
    <property type="match status" value="1"/>
</dbReference>
<sequence length="147" mass="17069">MAASMNKECDCSDFMKFQECLKTMRTVDDRIIHGLNTAIPTKLFASKVDVTETCKGLYEEIIQSHQARERAIRKCVTESGDIVMELSKQRDNDMDNIELLKDLRTAQTKLRLMKSEFYVDEIVNDRTFKAFYERCGTALKFPNKPRL</sequence>
<organism evidence="4 5">
    <name type="scientific">Mizuhopecten yessoensis</name>
    <name type="common">Japanese scallop</name>
    <name type="synonym">Patinopecten yessoensis</name>
    <dbReference type="NCBI Taxonomy" id="6573"/>
    <lineage>
        <taxon>Eukaryota</taxon>
        <taxon>Metazoa</taxon>
        <taxon>Spiralia</taxon>
        <taxon>Lophotrochozoa</taxon>
        <taxon>Mollusca</taxon>
        <taxon>Bivalvia</taxon>
        <taxon>Autobranchia</taxon>
        <taxon>Pteriomorphia</taxon>
        <taxon>Pectinida</taxon>
        <taxon>Pectinoidea</taxon>
        <taxon>Pectinidae</taxon>
        <taxon>Mizuhopecten</taxon>
    </lineage>
</organism>
<evidence type="ECO:0000256" key="1">
    <source>
        <dbReference type="ARBA" id="ARBA00024204"/>
    </source>
</evidence>
<dbReference type="AlphaFoldDB" id="A0A210QQD3"/>
<dbReference type="Proteomes" id="UP000242188">
    <property type="component" value="Unassembled WGS sequence"/>
</dbReference>
<proteinExistence type="inferred from homology"/>
<name>A0A210QQD3_MIZYE</name>
<comment type="similarity">
    <text evidence="1">Belongs to the MIX23 family.</text>
</comment>
<accession>A0A210QQD3</accession>
<gene>
    <name evidence="4" type="ORF">KP79_PYT07465</name>
</gene>
<dbReference type="STRING" id="6573.A0A210QQD3"/>
<evidence type="ECO:0000256" key="2">
    <source>
        <dbReference type="ARBA" id="ARBA00024228"/>
    </source>
</evidence>
<dbReference type="Pfam" id="PF09774">
    <property type="entry name" value="MIX23"/>
    <property type="match status" value="1"/>
</dbReference>
<dbReference type="PANTHER" id="PTHR31905">
    <property type="entry name" value="COILED-COIL DOMAIN-CONTAINING PROTEIN 58"/>
    <property type="match status" value="1"/>
</dbReference>
<evidence type="ECO:0000313" key="5">
    <source>
        <dbReference type="Proteomes" id="UP000242188"/>
    </source>
</evidence>
<protein>
    <recommendedName>
        <fullName evidence="2">Protein MIX23</fullName>
    </recommendedName>
    <alternativeName>
        <fullName evidence="3">Coiled-coil domain-containing protein 58</fullName>
    </alternativeName>
</protein>
<dbReference type="OrthoDB" id="5593818at2759"/>
<comment type="caution">
    <text evidence="4">The sequence shown here is derived from an EMBL/GenBank/DDBJ whole genome shotgun (WGS) entry which is preliminary data.</text>
</comment>
<dbReference type="EMBL" id="NEDP02002412">
    <property type="protein sequence ID" value="OWF50940.1"/>
    <property type="molecule type" value="Genomic_DNA"/>
</dbReference>
<reference evidence="4 5" key="1">
    <citation type="journal article" date="2017" name="Nat. Ecol. Evol.">
        <title>Scallop genome provides insights into evolution of bilaterian karyotype and development.</title>
        <authorList>
            <person name="Wang S."/>
            <person name="Zhang J."/>
            <person name="Jiao W."/>
            <person name="Li J."/>
            <person name="Xun X."/>
            <person name="Sun Y."/>
            <person name="Guo X."/>
            <person name="Huan P."/>
            <person name="Dong B."/>
            <person name="Zhang L."/>
            <person name="Hu X."/>
            <person name="Sun X."/>
            <person name="Wang J."/>
            <person name="Zhao C."/>
            <person name="Wang Y."/>
            <person name="Wang D."/>
            <person name="Huang X."/>
            <person name="Wang R."/>
            <person name="Lv J."/>
            <person name="Li Y."/>
            <person name="Zhang Z."/>
            <person name="Liu B."/>
            <person name="Lu W."/>
            <person name="Hui Y."/>
            <person name="Liang J."/>
            <person name="Zhou Z."/>
            <person name="Hou R."/>
            <person name="Li X."/>
            <person name="Liu Y."/>
            <person name="Li H."/>
            <person name="Ning X."/>
            <person name="Lin Y."/>
            <person name="Zhao L."/>
            <person name="Xing Q."/>
            <person name="Dou J."/>
            <person name="Li Y."/>
            <person name="Mao J."/>
            <person name="Guo H."/>
            <person name="Dou H."/>
            <person name="Li T."/>
            <person name="Mu C."/>
            <person name="Jiang W."/>
            <person name="Fu Q."/>
            <person name="Fu X."/>
            <person name="Miao Y."/>
            <person name="Liu J."/>
            <person name="Yu Q."/>
            <person name="Li R."/>
            <person name="Liao H."/>
            <person name="Li X."/>
            <person name="Kong Y."/>
            <person name="Jiang Z."/>
            <person name="Chourrout D."/>
            <person name="Li R."/>
            <person name="Bao Z."/>
        </authorList>
    </citation>
    <scope>NUCLEOTIDE SEQUENCE [LARGE SCALE GENOMIC DNA]</scope>
    <source>
        <strain evidence="4 5">PY_sf001</strain>
    </source>
</reference>
<keyword evidence="5" id="KW-1185">Reference proteome</keyword>
<dbReference type="GO" id="GO:0005758">
    <property type="term" value="C:mitochondrial intermembrane space"/>
    <property type="evidence" value="ECO:0007669"/>
    <property type="project" value="InterPro"/>
</dbReference>